<dbReference type="SUPFAM" id="SSF48173">
    <property type="entry name" value="Cryptochrome/photolyase FAD-binding domain"/>
    <property type="match status" value="1"/>
</dbReference>
<dbReference type="GO" id="GO:0003677">
    <property type="term" value="F:DNA binding"/>
    <property type="evidence" value="ECO:0007669"/>
    <property type="project" value="TreeGrafter"/>
</dbReference>
<dbReference type="InterPro" id="IPR014729">
    <property type="entry name" value="Rossmann-like_a/b/a_fold"/>
</dbReference>
<comment type="cofactor">
    <cofactor evidence="1">
        <name>FAD</name>
        <dbReference type="ChEBI" id="CHEBI:57692"/>
    </cofactor>
</comment>
<keyword evidence="3" id="KW-0274">FAD</keyword>
<evidence type="ECO:0000313" key="6">
    <source>
        <dbReference type="EMBL" id="CAB4866286.1"/>
    </source>
</evidence>
<sequence>MATTTILWLRRDLRIHDHPALAAALAGADQVLAVFVLDPAVYTGRWASADRTEALLVTLRELRGAYEARGGTLAVRTGDAEEVLVGLAKEVGAAEVHATTDASPFALARDKRVAAALDGEGLGLTRHPGMFCADISKVKTQDGRPYAVFTPFWRNWEQAPRRDVLGSPDRISSPVVEQGEIPTVEALGLQRLLTQPLPAGETAARARMEEWLSDGVHLYKDLHNDVALSTSRLSPYLHLGSLSARELEQRVMELSGEHPAAYRRQVAWRDFYGHVLLYSPTNTRTAYQPRFDALEWSDDPEGWKAWCEGTTGYPMVDAGMRELAATGFMHNRTRMVVASFLTKNLHIDYREGEAWFMKLLLDGDTSQNNGNWQWTASLGVDPAPYFKRIFNPVLQQKKFDPDGIYVRRWVPELKDVPLKRLFEPWTMSEAEQEAAGCVIDRDYPGPIVDHKLERLRAIDLYRATAPATDTGPPS</sequence>
<reference evidence="6" key="1">
    <citation type="submission" date="2020-05" db="EMBL/GenBank/DDBJ databases">
        <authorList>
            <person name="Chiriac C."/>
            <person name="Salcher M."/>
            <person name="Ghai R."/>
            <person name="Kavagutti S V."/>
        </authorList>
    </citation>
    <scope>NUCLEOTIDE SEQUENCE</scope>
</reference>
<dbReference type="PANTHER" id="PTHR11455">
    <property type="entry name" value="CRYPTOCHROME"/>
    <property type="match status" value="1"/>
</dbReference>
<accession>A0A6J7D6Y9</accession>
<dbReference type="InterPro" id="IPR005101">
    <property type="entry name" value="Cryptochr/Photolyase_FAD-bd"/>
</dbReference>
<keyword evidence="4" id="KW-0157">Chromophore</keyword>
<dbReference type="Gene3D" id="1.10.579.10">
    <property type="entry name" value="DNA Cyclobutane Dipyrimidine Photolyase, subunit A, domain 3"/>
    <property type="match status" value="1"/>
</dbReference>
<dbReference type="GO" id="GO:0009416">
    <property type="term" value="P:response to light stimulus"/>
    <property type="evidence" value="ECO:0007669"/>
    <property type="project" value="TreeGrafter"/>
</dbReference>
<keyword evidence="2" id="KW-0285">Flavoprotein</keyword>
<dbReference type="PROSITE" id="PS51645">
    <property type="entry name" value="PHR_CRY_ALPHA_BETA"/>
    <property type="match status" value="1"/>
</dbReference>
<dbReference type="InterPro" id="IPR018394">
    <property type="entry name" value="DNA_photolyase_1_CS_C"/>
</dbReference>
<dbReference type="InterPro" id="IPR006050">
    <property type="entry name" value="DNA_photolyase_N"/>
</dbReference>
<dbReference type="InterPro" id="IPR036134">
    <property type="entry name" value="Crypto/Photolyase_FAD-like_sf"/>
</dbReference>
<gene>
    <name evidence="6" type="ORF">UFOPK3444_00471</name>
</gene>
<dbReference type="PROSITE" id="PS00394">
    <property type="entry name" value="DNA_PHOTOLYASES_1_1"/>
    <property type="match status" value="1"/>
</dbReference>
<dbReference type="Gene3D" id="3.40.50.620">
    <property type="entry name" value="HUPs"/>
    <property type="match status" value="1"/>
</dbReference>
<dbReference type="GO" id="GO:0071949">
    <property type="term" value="F:FAD binding"/>
    <property type="evidence" value="ECO:0007669"/>
    <property type="project" value="TreeGrafter"/>
</dbReference>
<dbReference type="Gene3D" id="1.25.40.80">
    <property type="match status" value="1"/>
</dbReference>
<dbReference type="GO" id="GO:0006139">
    <property type="term" value="P:nucleobase-containing compound metabolic process"/>
    <property type="evidence" value="ECO:0007669"/>
    <property type="project" value="UniProtKB-ARBA"/>
</dbReference>
<feature type="domain" description="Photolyase/cryptochrome alpha/beta" evidence="5">
    <location>
        <begin position="3"/>
        <end position="132"/>
    </location>
</feature>
<dbReference type="PRINTS" id="PR00147">
    <property type="entry name" value="DNAPHOTLYASE"/>
</dbReference>
<evidence type="ECO:0000256" key="4">
    <source>
        <dbReference type="ARBA" id="ARBA00022991"/>
    </source>
</evidence>
<dbReference type="Pfam" id="PF00875">
    <property type="entry name" value="DNA_photolyase"/>
    <property type="match status" value="1"/>
</dbReference>
<organism evidence="6">
    <name type="scientific">freshwater metagenome</name>
    <dbReference type="NCBI Taxonomy" id="449393"/>
    <lineage>
        <taxon>unclassified sequences</taxon>
        <taxon>metagenomes</taxon>
        <taxon>ecological metagenomes</taxon>
    </lineage>
</organism>
<proteinExistence type="predicted"/>
<dbReference type="GO" id="GO:0006950">
    <property type="term" value="P:response to stress"/>
    <property type="evidence" value="ECO:0007669"/>
    <property type="project" value="UniProtKB-ARBA"/>
</dbReference>
<dbReference type="InterPro" id="IPR036155">
    <property type="entry name" value="Crypto/Photolyase_N_sf"/>
</dbReference>
<name>A0A6J7D6Y9_9ZZZZ</name>
<dbReference type="SUPFAM" id="SSF52425">
    <property type="entry name" value="Cryptochrome/photolyase, N-terminal domain"/>
    <property type="match status" value="1"/>
</dbReference>
<evidence type="ECO:0000256" key="2">
    <source>
        <dbReference type="ARBA" id="ARBA00022630"/>
    </source>
</evidence>
<dbReference type="AlphaFoldDB" id="A0A6J7D6Y9"/>
<evidence type="ECO:0000256" key="1">
    <source>
        <dbReference type="ARBA" id="ARBA00001974"/>
    </source>
</evidence>
<dbReference type="Pfam" id="PF03441">
    <property type="entry name" value="FAD_binding_7"/>
    <property type="match status" value="1"/>
</dbReference>
<evidence type="ECO:0000256" key="3">
    <source>
        <dbReference type="ARBA" id="ARBA00022827"/>
    </source>
</evidence>
<protein>
    <submittedName>
        <fullName evidence="6">Unannotated protein</fullName>
    </submittedName>
</protein>
<dbReference type="EMBL" id="CAFBLU010000005">
    <property type="protein sequence ID" value="CAB4866286.1"/>
    <property type="molecule type" value="Genomic_DNA"/>
</dbReference>
<dbReference type="PANTHER" id="PTHR11455:SF9">
    <property type="entry name" value="CRYPTOCHROME CIRCADIAN CLOCK 5 ISOFORM X1"/>
    <property type="match status" value="1"/>
</dbReference>
<dbReference type="GO" id="GO:0003904">
    <property type="term" value="F:deoxyribodipyrimidine photo-lyase activity"/>
    <property type="evidence" value="ECO:0007669"/>
    <property type="project" value="TreeGrafter"/>
</dbReference>
<dbReference type="InterPro" id="IPR002081">
    <property type="entry name" value="Cryptochrome/DNA_photolyase_1"/>
</dbReference>
<evidence type="ECO:0000259" key="5">
    <source>
        <dbReference type="PROSITE" id="PS51645"/>
    </source>
</evidence>